<accession>A0AAD7II18</accession>
<comment type="caution">
    <text evidence="1">The sequence shown here is derived from an EMBL/GenBank/DDBJ whole genome shotgun (WGS) entry which is preliminary data.</text>
</comment>
<reference evidence="1" key="1">
    <citation type="submission" date="2023-03" db="EMBL/GenBank/DDBJ databases">
        <title>Massive genome expansion in bonnet fungi (Mycena s.s.) driven by repeated elements and novel gene families across ecological guilds.</title>
        <authorList>
            <consortium name="Lawrence Berkeley National Laboratory"/>
            <person name="Harder C.B."/>
            <person name="Miyauchi S."/>
            <person name="Viragh M."/>
            <person name="Kuo A."/>
            <person name="Thoen E."/>
            <person name="Andreopoulos B."/>
            <person name="Lu D."/>
            <person name="Skrede I."/>
            <person name="Drula E."/>
            <person name="Henrissat B."/>
            <person name="Morin E."/>
            <person name="Kohler A."/>
            <person name="Barry K."/>
            <person name="LaButti K."/>
            <person name="Morin E."/>
            <person name="Salamov A."/>
            <person name="Lipzen A."/>
            <person name="Mereny Z."/>
            <person name="Hegedus B."/>
            <person name="Baldrian P."/>
            <person name="Stursova M."/>
            <person name="Weitz H."/>
            <person name="Taylor A."/>
            <person name="Grigoriev I.V."/>
            <person name="Nagy L.G."/>
            <person name="Martin F."/>
            <person name="Kauserud H."/>
        </authorList>
    </citation>
    <scope>NUCLEOTIDE SEQUENCE</scope>
    <source>
        <strain evidence="1">CBHHK182m</strain>
    </source>
</reference>
<organism evidence="1 2">
    <name type="scientific">Mycena metata</name>
    <dbReference type="NCBI Taxonomy" id="1033252"/>
    <lineage>
        <taxon>Eukaryota</taxon>
        <taxon>Fungi</taxon>
        <taxon>Dikarya</taxon>
        <taxon>Basidiomycota</taxon>
        <taxon>Agaricomycotina</taxon>
        <taxon>Agaricomycetes</taxon>
        <taxon>Agaricomycetidae</taxon>
        <taxon>Agaricales</taxon>
        <taxon>Marasmiineae</taxon>
        <taxon>Mycenaceae</taxon>
        <taxon>Mycena</taxon>
    </lineage>
</organism>
<dbReference type="InterPro" id="IPR036397">
    <property type="entry name" value="RNaseH_sf"/>
</dbReference>
<dbReference type="Proteomes" id="UP001215598">
    <property type="component" value="Unassembled WGS sequence"/>
</dbReference>
<evidence type="ECO:0000313" key="2">
    <source>
        <dbReference type="Proteomes" id="UP001215598"/>
    </source>
</evidence>
<sequence>DRITASIAGAAENAGTADAAADSGAWFGEGLQNASLKLPETTTQSKSNAEVIAALVSIRQAGNQTEMHIESTSTGKIINGLKTNLPKWEDRGWIGVPERQPMQALVAALRGRTAPTTFAAVKESEGQTEAITLARAGIEKPVPDAVDLRIPARTQPRGAKLSTLTQAAAYKGIRELKKRTTRKKTEENVQTTQKAVKELWKRNPTPAQIWKSIQSRDISRLVRNFLWKTLHGSHRIGKFWLHSFRFFLMHCGVLETMEHILTKYTRPGQAEIWALAKELWTLKHPTWPVLSFGSILGLGLATFKNEEGKPLPHTARLYRILISESMYLIWKIRCEVFIAEAGVAKSATEIHNRWV</sequence>
<feature type="non-terminal residue" evidence="1">
    <location>
        <position position="355"/>
    </location>
</feature>
<proteinExistence type="predicted"/>
<evidence type="ECO:0000313" key="1">
    <source>
        <dbReference type="EMBL" id="KAJ7743622.1"/>
    </source>
</evidence>
<dbReference type="Gene3D" id="3.30.420.10">
    <property type="entry name" value="Ribonuclease H-like superfamily/Ribonuclease H"/>
    <property type="match status" value="1"/>
</dbReference>
<name>A0AAD7II18_9AGAR</name>
<keyword evidence="2" id="KW-1185">Reference proteome</keyword>
<dbReference type="AlphaFoldDB" id="A0AAD7II18"/>
<feature type="non-terminal residue" evidence="1">
    <location>
        <position position="1"/>
    </location>
</feature>
<protein>
    <submittedName>
        <fullName evidence="1">Ribonuclease H-like protein</fullName>
    </submittedName>
</protein>
<dbReference type="EMBL" id="JARKIB010000090">
    <property type="protein sequence ID" value="KAJ7743622.1"/>
    <property type="molecule type" value="Genomic_DNA"/>
</dbReference>
<gene>
    <name evidence="1" type="ORF">B0H16DRAFT_1226090</name>
</gene>
<dbReference type="GO" id="GO:0003676">
    <property type="term" value="F:nucleic acid binding"/>
    <property type="evidence" value="ECO:0007669"/>
    <property type="project" value="InterPro"/>
</dbReference>